<dbReference type="AlphaFoldDB" id="W5IK49"/>
<gene>
    <name evidence="2" type="ORF">HMPREF9020_00888</name>
</gene>
<dbReference type="SUPFAM" id="SSF51735">
    <property type="entry name" value="NAD(P)-binding Rossmann-fold domains"/>
    <property type="match status" value="1"/>
</dbReference>
<name>W5IK49_SCAIO</name>
<dbReference type="InterPro" id="IPR013154">
    <property type="entry name" value="ADH-like_N"/>
</dbReference>
<dbReference type="SMART" id="SM00829">
    <property type="entry name" value="PKS_ER"/>
    <property type="match status" value="1"/>
</dbReference>
<feature type="domain" description="Enoyl reductase (ER)" evidence="1">
    <location>
        <begin position="12"/>
        <end position="331"/>
    </location>
</feature>
<dbReference type="SUPFAM" id="SSF50129">
    <property type="entry name" value="GroES-like"/>
    <property type="match status" value="1"/>
</dbReference>
<accession>W5IK49</accession>
<dbReference type="Gene3D" id="3.40.50.720">
    <property type="entry name" value="NAD(P)-binding Rossmann-like Domain"/>
    <property type="match status" value="1"/>
</dbReference>
<dbReference type="InterPro" id="IPR011032">
    <property type="entry name" value="GroES-like_sf"/>
</dbReference>
<dbReference type="Pfam" id="PF08240">
    <property type="entry name" value="ADH_N"/>
    <property type="match status" value="1"/>
</dbReference>
<comment type="caution">
    <text evidence="2">The sequence shown here is derived from an EMBL/GenBank/DDBJ whole genome shotgun (WGS) entry which is preliminary data.</text>
</comment>
<evidence type="ECO:0000259" key="1">
    <source>
        <dbReference type="SMART" id="SM00829"/>
    </source>
</evidence>
<dbReference type="InterPro" id="IPR050700">
    <property type="entry name" value="YIM1/Zinc_Alcohol_DH_Fams"/>
</dbReference>
<proteinExistence type="predicted"/>
<dbReference type="CDD" id="cd05289">
    <property type="entry name" value="MDR_like_2"/>
    <property type="match status" value="1"/>
</dbReference>
<dbReference type="EMBL" id="ADCX01000004">
    <property type="protein sequence ID" value="EFG27248.2"/>
    <property type="molecule type" value="Genomic_DNA"/>
</dbReference>
<dbReference type="PANTHER" id="PTHR11695">
    <property type="entry name" value="ALCOHOL DEHYDROGENASE RELATED"/>
    <property type="match status" value="1"/>
</dbReference>
<dbReference type="InterPro" id="IPR036291">
    <property type="entry name" value="NAD(P)-bd_dom_sf"/>
</dbReference>
<dbReference type="Pfam" id="PF13602">
    <property type="entry name" value="ADH_zinc_N_2"/>
    <property type="match status" value="1"/>
</dbReference>
<evidence type="ECO:0000313" key="2">
    <source>
        <dbReference type="EMBL" id="EFG27248.2"/>
    </source>
</evidence>
<dbReference type="RefSeq" id="WP_231287986.1">
    <property type="nucleotide sequence ID" value="NZ_GG770225.1"/>
</dbReference>
<protein>
    <recommendedName>
        <fullName evidence="1">Enoyl reductase (ER) domain-containing protein</fullName>
    </recommendedName>
</protein>
<reference evidence="2 3" key="1">
    <citation type="submission" date="2012-01" db="EMBL/GenBank/DDBJ databases">
        <title>The Genome Sequence of Scardovia inopinata F0304.</title>
        <authorList>
            <consortium name="The Broad Institute Genome Sequencing Platform"/>
            <person name="Earl A."/>
            <person name="Ward D."/>
            <person name="Feldgarden M."/>
            <person name="Gevers D."/>
            <person name="Izard J."/>
            <person name="Baranova O.V."/>
            <person name="Blanton J.M."/>
            <person name="Tanner A.C."/>
            <person name="Dewhirst F.E."/>
            <person name="Young S.K."/>
            <person name="Zeng Q."/>
            <person name="Gargeya S."/>
            <person name="Fitzgerald M."/>
            <person name="Haas B."/>
            <person name="Abouelleil A."/>
            <person name="Alvarado L."/>
            <person name="Arachchi H.M."/>
            <person name="Berlin A."/>
            <person name="Chapman S.B."/>
            <person name="Gearin G."/>
            <person name="Goldberg J."/>
            <person name="Griggs A."/>
            <person name="Gujja S."/>
            <person name="Hansen M."/>
            <person name="Heiman D."/>
            <person name="Howarth C."/>
            <person name="Larimer J."/>
            <person name="Lui A."/>
            <person name="MacDonald P.J."/>
            <person name="McCowen C."/>
            <person name="Montmayeur A."/>
            <person name="Murphy C."/>
            <person name="Neiman D."/>
            <person name="Pearson M."/>
            <person name="Priest M."/>
            <person name="Roberts A."/>
            <person name="Saif S."/>
            <person name="Shea T."/>
            <person name="Sisk P."/>
            <person name="Stolte C."/>
            <person name="Sykes S."/>
            <person name="Wortman J."/>
            <person name="Nusbaum C."/>
            <person name="Birren B."/>
        </authorList>
    </citation>
    <scope>NUCLEOTIDE SEQUENCE [LARGE SCALE GENOMIC DNA]</scope>
    <source>
        <strain evidence="2 3">F0304</strain>
    </source>
</reference>
<sequence length="337" mass="36787">MMKAALLKGYNKSSLHLTLEDYPLPDLQEGDVLLKVLTSGVNPLDNMITRGEVRMIQNYHFPMIAGNEIVGRVEKTGKGVTRFKPGDRVYGRMPLAKPGSFAEYAAVQEDALARVPDYLTDEQAAAVPLTALTAAEALSVLEAKSGQTLFISGGTGGFGQMAIPLAVSRGIHVITNGSGSNEQRMLDLGVERFIDYRKEDYSMVVTDVDMVIDTLGQKETLKSFSLLKKGGRLVSLRAMPNGRFARRMNMDAFKKFLFSLAGSTFDRAARKYGASYDFLFVRSNGQALAEISQILEERHITPAVDAVFPLDQVNDALDKVASGHSKGKTVLKVSDNL</sequence>
<evidence type="ECO:0000313" key="3">
    <source>
        <dbReference type="Proteomes" id="UP000005777"/>
    </source>
</evidence>
<dbReference type="Proteomes" id="UP000005777">
    <property type="component" value="Unassembled WGS sequence"/>
</dbReference>
<dbReference type="PANTHER" id="PTHR11695:SF294">
    <property type="entry name" value="RETICULON-4-INTERACTING PROTEIN 1, MITOCHONDRIAL"/>
    <property type="match status" value="1"/>
</dbReference>
<organism evidence="2 3">
    <name type="scientific">Scardovia inopinata F0304</name>
    <dbReference type="NCBI Taxonomy" id="641146"/>
    <lineage>
        <taxon>Bacteria</taxon>
        <taxon>Bacillati</taxon>
        <taxon>Actinomycetota</taxon>
        <taxon>Actinomycetes</taxon>
        <taxon>Bifidobacteriales</taxon>
        <taxon>Bifidobacteriaceae</taxon>
        <taxon>Scardovia</taxon>
    </lineage>
</organism>
<dbReference type="InterPro" id="IPR020843">
    <property type="entry name" value="ER"/>
</dbReference>
<dbReference type="GO" id="GO:0016491">
    <property type="term" value="F:oxidoreductase activity"/>
    <property type="evidence" value="ECO:0007669"/>
    <property type="project" value="InterPro"/>
</dbReference>
<dbReference type="Gene3D" id="3.90.180.10">
    <property type="entry name" value="Medium-chain alcohol dehydrogenases, catalytic domain"/>
    <property type="match status" value="1"/>
</dbReference>
<keyword evidence="3" id="KW-1185">Reference proteome</keyword>
<dbReference type="eggNOG" id="COG0604">
    <property type="taxonomic scope" value="Bacteria"/>
</dbReference>
<dbReference type="HOGENOM" id="CLU_026673_3_3_11"/>